<dbReference type="EMBL" id="JBHTIR010004259">
    <property type="protein sequence ID" value="MFD0856787.1"/>
    <property type="molecule type" value="Genomic_DNA"/>
</dbReference>
<organism evidence="2 3">
    <name type="scientific">Actinomadura adrarensis</name>
    <dbReference type="NCBI Taxonomy" id="1819600"/>
    <lineage>
        <taxon>Bacteria</taxon>
        <taxon>Bacillati</taxon>
        <taxon>Actinomycetota</taxon>
        <taxon>Actinomycetes</taxon>
        <taxon>Streptosporangiales</taxon>
        <taxon>Thermomonosporaceae</taxon>
        <taxon>Actinomadura</taxon>
    </lineage>
</organism>
<dbReference type="Pfam" id="PF04149">
    <property type="entry name" value="DUF397"/>
    <property type="match status" value="1"/>
</dbReference>
<evidence type="ECO:0000259" key="1">
    <source>
        <dbReference type="Pfam" id="PF04149"/>
    </source>
</evidence>
<gene>
    <name evidence="2" type="ORF">ACFQ07_31430</name>
</gene>
<dbReference type="InterPro" id="IPR007278">
    <property type="entry name" value="DUF397"/>
</dbReference>
<evidence type="ECO:0000313" key="3">
    <source>
        <dbReference type="Proteomes" id="UP001597083"/>
    </source>
</evidence>
<keyword evidence="3" id="KW-1185">Reference proteome</keyword>
<feature type="domain" description="DUF397" evidence="1">
    <location>
        <begin position="11"/>
        <end position="60"/>
    </location>
</feature>
<sequence length="68" mass="7557">MSIRQGDGPFWRKSSHSAQGADCVEIAEIAGTCAVRDSKDHTGPVLTFTRSEWSVFLTRTRSGHHDLR</sequence>
<accession>A0ABW3CTA9</accession>
<comment type="caution">
    <text evidence="2">The sequence shown here is derived from an EMBL/GenBank/DDBJ whole genome shotgun (WGS) entry which is preliminary data.</text>
</comment>
<dbReference type="Proteomes" id="UP001597083">
    <property type="component" value="Unassembled WGS sequence"/>
</dbReference>
<evidence type="ECO:0000313" key="2">
    <source>
        <dbReference type="EMBL" id="MFD0856787.1"/>
    </source>
</evidence>
<protein>
    <submittedName>
        <fullName evidence="2">DUF397 domain-containing protein</fullName>
    </submittedName>
</protein>
<reference evidence="3" key="1">
    <citation type="journal article" date="2019" name="Int. J. Syst. Evol. Microbiol.">
        <title>The Global Catalogue of Microorganisms (GCM) 10K type strain sequencing project: providing services to taxonomists for standard genome sequencing and annotation.</title>
        <authorList>
            <consortium name="The Broad Institute Genomics Platform"/>
            <consortium name="The Broad Institute Genome Sequencing Center for Infectious Disease"/>
            <person name="Wu L."/>
            <person name="Ma J."/>
        </authorList>
    </citation>
    <scope>NUCLEOTIDE SEQUENCE [LARGE SCALE GENOMIC DNA]</scope>
    <source>
        <strain evidence="3">JCM 31696</strain>
    </source>
</reference>
<name>A0ABW3CTA9_9ACTN</name>
<proteinExistence type="predicted"/>